<dbReference type="EMBL" id="KQ241631">
    <property type="protein sequence ID" value="KNC86876.1"/>
    <property type="molecule type" value="Genomic_DNA"/>
</dbReference>
<name>A0A0L0GDB3_9EUKA</name>
<evidence type="ECO:0000313" key="3">
    <source>
        <dbReference type="Proteomes" id="UP000054560"/>
    </source>
</evidence>
<gene>
    <name evidence="2" type="ORF">SARC_00971</name>
</gene>
<feature type="compositionally biased region" description="Polar residues" evidence="1">
    <location>
        <begin position="99"/>
        <end position="116"/>
    </location>
</feature>
<reference evidence="2 3" key="1">
    <citation type="submission" date="2011-02" db="EMBL/GenBank/DDBJ databases">
        <title>The Genome Sequence of Sphaeroforma arctica JP610.</title>
        <authorList>
            <consortium name="The Broad Institute Genome Sequencing Platform"/>
            <person name="Russ C."/>
            <person name="Cuomo C."/>
            <person name="Young S.K."/>
            <person name="Zeng Q."/>
            <person name="Gargeya S."/>
            <person name="Alvarado L."/>
            <person name="Berlin A."/>
            <person name="Chapman S.B."/>
            <person name="Chen Z."/>
            <person name="Freedman E."/>
            <person name="Gellesch M."/>
            <person name="Goldberg J."/>
            <person name="Griggs A."/>
            <person name="Gujja S."/>
            <person name="Heilman E."/>
            <person name="Heiman D."/>
            <person name="Howarth C."/>
            <person name="Mehta T."/>
            <person name="Neiman D."/>
            <person name="Pearson M."/>
            <person name="Roberts A."/>
            <person name="Saif S."/>
            <person name="Shea T."/>
            <person name="Shenoy N."/>
            <person name="Sisk P."/>
            <person name="Stolte C."/>
            <person name="Sykes S."/>
            <person name="White J."/>
            <person name="Yandava C."/>
            <person name="Burger G."/>
            <person name="Gray M.W."/>
            <person name="Holland P.W.H."/>
            <person name="King N."/>
            <person name="Lang F.B.F."/>
            <person name="Roger A.J."/>
            <person name="Ruiz-Trillo I."/>
            <person name="Haas B."/>
            <person name="Nusbaum C."/>
            <person name="Birren B."/>
        </authorList>
    </citation>
    <scope>NUCLEOTIDE SEQUENCE [LARGE SCALE GENOMIC DNA]</scope>
    <source>
        <strain evidence="2 3">JP610</strain>
    </source>
</reference>
<feature type="region of interest" description="Disordered" evidence="1">
    <location>
        <begin position="99"/>
        <end position="137"/>
    </location>
</feature>
<accession>A0A0L0GDB3</accession>
<evidence type="ECO:0000313" key="2">
    <source>
        <dbReference type="EMBL" id="KNC86876.1"/>
    </source>
</evidence>
<keyword evidence="3" id="KW-1185">Reference proteome</keyword>
<sequence length="202" mass="22845">MQNKKMNVEVCTERVHKTRRCWKSVTASQTSNPYTYKSSKYKVVDTLIKGDRQPGGSEGHLSNMDHAKLHTMTETHIRTVAVTQAERILRDQVRTANKRNNAQTNTQVEDNSTNANKWHKPDNGTYNHNKQGGHTQKKKGAREECACPYCLAMPSPHRFSECPNKKANQAKKAEEQAKKDVKIARLSITSGNVEDITEGDEH</sequence>
<proteinExistence type="predicted"/>
<feature type="compositionally biased region" description="Polar residues" evidence="1">
    <location>
        <begin position="124"/>
        <end position="134"/>
    </location>
</feature>
<organism evidence="2 3">
    <name type="scientific">Sphaeroforma arctica JP610</name>
    <dbReference type="NCBI Taxonomy" id="667725"/>
    <lineage>
        <taxon>Eukaryota</taxon>
        <taxon>Ichthyosporea</taxon>
        <taxon>Ichthyophonida</taxon>
        <taxon>Sphaeroforma</taxon>
    </lineage>
</organism>
<dbReference type="RefSeq" id="XP_014160778.1">
    <property type="nucleotide sequence ID" value="XM_014305303.1"/>
</dbReference>
<protein>
    <submittedName>
        <fullName evidence="2">Uncharacterized protein</fullName>
    </submittedName>
</protein>
<dbReference type="GeneID" id="25901475"/>
<dbReference type="AlphaFoldDB" id="A0A0L0GDB3"/>
<dbReference type="Proteomes" id="UP000054560">
    <property type="component" value="Unassembled WGS sequence"/>
</dbReference>
<evidence type="ECO:0000256" key="1">
    <source>
        <dbReference type="SAM" id="MobiDB-lite"/>
    </source>
</evidence>